<evidence type="ECO:0000313" key="2">
    <source>
        <dbReference type="EMBL" id="GEJ58601.1"/>
    </source>
</evidence>
<reference evidence="3" key="1">
    <citation type="journal article" date="2020" name="Appl. Environ. Microbiol.">
        <title>Diazotrophic Anaeromyxobacter Isolates from Soils.</title>
        <authorList>
            <person name="Masuda Y."/>
            <person name="Yamanaka H."/>
            <person name="Xu Z.X."/>
            <person name="Shiratori Y."/>
            <person name="Aono T."/>
            <person name="Amachi S."/>
            <person name="Senoo K."/>
            <person name="Itoh H."/>
        </authorList>
    </citation>
    <scope>NUCLEOTIDE SEQUENCE [LARGE SCALE GENOMIC DNA]</scope>
    <source>
        <strain evidence="3">R267</strain>
    </source>
</reference>
<dbReference type="EMBL" id="BJTG01000008">
    <property type="protein sequence ID" value="GEJ58601.1"/>
    <property type="molecule type" value="Genomic_DNA"/>
</dbReference>
<organism evidence="2 3">
    <name type="scientific">Anaeromyxobacter diazotrophicus</name>
    <dbReference type="NCBI Taxonomy" id="2590199"/>
    <lineage>
        <taxon>Bacteria</taxon>
        <taxon>Pseudomonadati</taxon>
        <taxon>Myxococcota</taxon>
        <taxon>Myxococcia</taxon>
        <taxon>Myxococcales</taxon>
        <taxon>Cystobacterineae</taxon>
        <taxon>Anaeromyxobacteraceae</taxon>
        <taxon>Anaeromyxobacter</taxon>
    </lineage>
</organism>
<dbReference type="NCBIfam" id="NF033488">
    <property type="entry name" value="lmo0937_fam_TM"/>
    <property type="match status" value="1"/>
</dbReference>
<comment type="caution">
    <text evidence="2">The sequence shown here is derived from an EMBL/GenBank/DDBJ whole genome shotgun (WGS) entry which is preliminary data.</text>
</comment>
<protein>
    <recommendedName>
        <fullName evidence="4">Lmo0937 family membrane protein</fullName>
    </recommendedName>
</protein>
<dbReference type="RefSeq" id="WP_176067305.1">
    <property type="nucleotide sequence ID" value="NZ_BJTG01000008.1"/>
</dbReference>
<dbReference type="Proteomes" id="UP000503640">
    <property type="component" value="Unassembled WGS sequence"/>
</dbReference>
<keyword evidence="1" id="KW-1133">Transmembrane helix</keyword>
<dbReference type="InterPro" id="IPR043727">
    <property type="entry name" value="Lmo0937-like"/>
</dbReference>
<evidence type="ECO:0008006" key="4">
    <source>
        <dbReference type="Google" id="ProtNLM"/>
    </source>
</evidence>
<dbReference type="Pfam" id="PF18919">
    <property type="entry name" value="DUF5670"/>
    <property type="match status" value="1"/>
</dbReference>
<gene>
    <name evidence="2" type="ORF">AMYX_33420</name>
</gene>
<sequence>MLWILAAILFAFWIVGLALKVTTGLIHIALVAAVILFVLGFFRGRRSTAAVP</sequence>
<keyword evidence="1" id="KW-0472">Membrane</keyword>
<name>A0A7I9VQG7_9BACT</name>
<feature type="transmembrane region" description="Helical" evidence="1">
    <location>
        <begin position="28"/>
        <end position="44"/>
    </location>
</feature>
<evidence type="ECO:0000256" key="1">
    <source>
        <dbReference type="SAM" id="Phobius"/>
    </source>
</evidence>
<proteinExistence type="predicted"/>
<dbReference type="AlphaFoldDB" id="A0A7I9VQG7"/>
<keyword evidence="1" id="KW-0812">Transmembrane</keyword>
<accession>A0A7I9VQG7</accession>
<evidence type="ECO:0000313" key="3">
    <source>
        <dbReference type="Proteomes" id="UP000503640"/>
    </source>
</evidence>
<keyword evidence="3" id="KW-1185">Reference proteome</keyword>